<protein>
    <submittedName>
        <fullName evidence="1">Uncharacterized protein</fullName>
    </submittedName>
</protein>
<name>A0A371GZU6_MUCPR</name>
<proteinExistence type="predicted"/>
<accession>A0A371GZU6</accession>
<organism evidence="1 2">
    <name type="scientific">Mucuna pruriens</name>
    <name type="common">Velvet bean</name>
    <name type="synonym">Dolichos pruriens</name>
    <dbReference type="NCBI Taxonomy" id="157652"/>
    <lineage>
        <taxon>Eukaryota</taxon>
        <taxon>Viridiplantae</taxon>
        <taxon>Streptophyta</taxon>
        <taxon>Embryophyta</taxon>
        <taxon>Tracheophyta</taxon>
        <taxon>Spermatophyta</taxon>
        <taxon>Magnoliopsida</taxon>
        <taxon>eudicotyledons</taxon>
        <taxon>Gunneridae</taxon>
        <taxon>Pentapetalae</taxon>
        <taxon>rosids</taxon>
        <taxon>fabids</taxon>
        <taxon>Fabales</taxon>
        <taxon>Fabaceae</taxon>
        <taxon>Papilionoideae</taxon>
        <taxon>50 kb inversion clade</taxon>
        <taxon>NPAAA clade</taxon>
        <taxon>indigoferoid/millettioid clade</taxon>
        <taxon>Phaseoleae</taxon>
        <taxon>Mucuna</taxon>
    </lineage>
</organism>
<feature type="non-terminal residue" evidence="1">
    <location>
        <position position="1"/>
    </location>
</feature>
<keyword evidence="2" id="KW-1185">Reference proteome</keyword>
<sequence>MQRFLLTLRVRLSSMLSRCLILMRKVIPSMSPTCLIFRLNLASWLDEVVPARREPLIAAYPESLGPGELSRPNRFLLGPVDSTWCFSRLRKHKSKTKRLKVVRGDRLAYHRTLVDLILNILANRGGPSLFDHGNHRGRWIHRIHTILMMMDRHMIDAASGGARMDNTPVAMRHLISNMVSNMQQFGTKGVVTSRVVIEVDAIDNLRCVGDPECSHCARIRVANTKRPVVAQVEIIAKAESDSSNRIRKLMQAKSDFTNQMQAESDSSN</sequence>
<evidence type="ECO:0000313" key="1">
    <source>
        <dbReference type="EMBL" id="RDX96088.1"/>
    </source>
</evidence>
<gene>
    <name evidence="1" type="ORF">CR513_21292</name>
</gene>
<comment type="caution">
    <text evidence="1">The sequence shown here is derived from an EMBL/GenBank/DDBJ whole genome shotgun (WGS) entry which is preliminary data.</text>
</comment>
<dbReference type="EMBL" id="QJKJ01003974">
    <property type="protein sequence ID" value="RDX96088.1"/>
    <property type="molecule type" value="Genomic_DNA"/>
</dbReference>
<dbReference type="Proteomes" id="UP000257109">
    <property type="component" value="Unassembled WGS sequence"/>
</dbReference>
<evidence type="ECO:0000313" key="2">
    <source>
        <dbReference type="Proteomes" id="UP000257109"/>
    </source>
</evidence>
<dbReference type="AlphaFoldDB" id="A0A371GZU6"/>
<reference evidence="1" key="1">
    <citation type="submission" date="2018-05" db="EMBL/GenBank/DDBJ databases">
        <title>Draft genome of Mucuna pruriens seed.</title>
        <authorList>
            <person name="Nnadi N.E."/>
            <person name="Vos R."/>
            <person name="Hasami M.H."/>
            <person name="Devisetty U.K."/>
            <person name="Aguiy J.C."/>
        </authorList>
    </citation>
    <scope>NUCLEOTIDE SEQUENCE [LARGE SCALE GENOMIC DNA]</scope>
    <source>
        <strain evidence="1">JCA_2017</strain>
    </source>
</reference>